<dbReference type="EMBL" id="SRMI01000006">
    <property type="protein sequence ID" value="TVY67777.1"/>
    <property type="molecule type" value="Genomic_DNA"/>
</dbReference>
<dbReference type="AlphaFoldDB" id="A0A559L4B3"/>
<evidence type="ECO:0000256" key="1">
    <source>
        <dbReference type="SAM" id="SignalP"/>
    </source>
</evidence>
<keyword evidence="1" id="KW-0732">Signal</keyword>
<name>A0A559L4B3_FUSOC</name>
<reference evidence="2 3" key="1">
    <citation type="journal article" date="2019" name="Microbiol. Resour. Announc.">
        <title>High-quality draft genome sequence of Fusarium oxysporum f. sp. cubense strain 160527, a causal agent of Panama disease.</title>
        <authorList>
            <person name="Asai S."/>
            <person name="Ayukawa Y."/>
            <person name="Gan P."/>
            <person name="Masuda S."/>
            <person name="Komatsu K."/>
            <person name="Shirasu K."/>
            <person name="Arie T."/>
        </authorList>
    </citation>
    <scope>NUCLEOTIDE SEQUENCE [LARGE SCALE GENOMIC DNA]</scope>
    <source>
        <strain evidence="2 3">160527</strain>
    </source>
</reference>
<sequence length="150" mass="16870">MHSFKIILISLAPVLAMPATSPRDINSDEPFDFGQGFLVPANVSIDEYDSTPMISLSHLNPRDLASLKEPSLQSWVTSPPSLISTPVHLRKLKYSLQSVNPKTAVPATRYYLTTNPNFQAQKHKMSKFSNYINMRKKFGDTIYVEIDVTL</sequence>
<organism evidence="2 3">
    <name type="scientific">Fusarium oxysporum f. sp. cubense</name>
    <dbReference type="NCBI Taxonomy" id="61366"/>
    <lineage>
        <taxon>Eukaryota</taxon>
        <taxon>Fungi</taxon>
        <taxon>Dikarya</taxon>
        <taxon>Ascomycota</taxon>
        <taxon>Pezizomycotina</taxon>
        <taxon>Sordariomycetes</taxon>
        <taxon>Hypocreomycetidae</taxon>
        <taxon>Hypocreales</taxon>
        <taxon>Nectriaceae</taxon>
        <taxon>Fusarium</taxon>
        <taxon>Fusarium oxysporum species complex</taxon>
    </lineage>
</organism>
<evidence type="ECO:0000313" key="3">
    <source>
        <dbReference type="Proteomes" id="UP000320707"/>
    </source>
</evidence>
<protein>
    <submittedName>
        <fullName evidence="2">Uncharacterized protein</fullName>
    </submittedName>
</protein>
<evidence type="ECO:0000313" key="2">
    <source>
        <dbReference type="EMBL" id="TVY67777.1"/>
    </source>
</evidence>
<proteinExistence type="predicted"/>
<comment type="caution">
    <text evidence="2">The sequence shown here is derived from an EMBL/GenBank/DDBJ whole genome shotgun (WGS) entry which is preliminary data.</text>
</comment>
<feature type="chain" id="PRO_5022203346" evidence="1">
    <location>
        <begin position="17"/>
        <end position="150"/>
    </location>
</feature>
<gene>
    <name evidence="2" type="ORF">Focb16_v003037</name>
</gene>
<feature type="signal peptide" evidence="1">
    <location>
        <begin position="1"/>
        <end position="16"/>
    </location>
</feature>
<accession>A0A559L4B3</accession>
<dbReference type="Proteomes" id="UP000320707">
    <property type="component" value="Unassembled WGS sequence"/>
</dbReference>